<evidence type="ECO:0000256" key="1">
    <source>
        <dbReference type="SAM" id="MobiDB-lite"/>
    </source>
</evidence>
<dbReference type="EMBL" id="LR796926">
    <property type="protein sequence ID" value="CAB4175851.1"/>
    <property type="molecule type" value="Genomic_DNA"/>
</dbReference>
<sequence>MNIVRKRISTKLRVQIFEKEKGICHLCSMKVMVSQEWDVSHEIPLGVGGADEMHNFKVAHRKCHRHHTSTVDIPIIAKIKRIRAKHIGAKTKSRSPMPMGKQSKWKRKMDGTVVKRD</sequence>
<dbReference type="InterPro" id="IPR002711">
    <property type="entry name" value="HNH"/>
</dbReference>
<dbReference type="Pfam" id="PF01844">
    <property type="entry name" value="HNH"/>
    <property type="match status" value="1"/>
</dbReference>
<evidence type="ECO:0000313" key="6">
    <source>
        <dbReference type="EMBL" id="CAB4181332.1"/>
    </source>
</evidence>
<dbReference type="GO" id="GO:0008270">
    <property type="term" value="F:zinc ion binding"/>
    <property type="evidence" value="ECO:0007669"/>
    <property type="project" value="InterPro"/>
</dbReference>
<proteinExistence type="predicted"/>
<dbReference type="EMBL" id="LR797018">
    <property type="protein sequence ID" value="CAB4181332.1"/>
    <property type="molecule type" value="Genomic_DNA"/>
</dbReference>
<dbReference type="Gene3D" id="1.10.30.50">
    <property type="match status" value="1"/>
</dbReference>
<feature type="domain" description="HNH nuclease" evidence="2">
    <location>
        <begin position="11"/>
        <end position="65"/>
    </location>
</feature>
<organism evidence="6">
    <name type="scientific">uncultured Caudovirales phage</name>
    <dbReference type="NCBI Taxonomy" id="2100421"/>
    <lineage>
        <taxon>Viruses</taxon>
        <taxon>Duplodnaviria</taxon>
        <taxon>Heunggongvirae</taxon>
        <taxon>Uroviricota</taxon>
        <taxon>Caudoviricetes</taxon>
        <taxon>Peduoviridae</taxon>
        <taxon>Maltschvirus</taxon>
        <taxon>Maltschvirus maltsch</taxon>
    </lineage>
</organism>
<dbReference type="EMBL" id="LR797376">
    <property type="protein sequence ID" value="CAB4211809.1"/>
    <property type="molecule type" value="Genomic_DNA"/>
</dbReference>
<dbReference type="EMBL" id="LR797171">
    <property type="protein sequence ID" value="CAB4191553.1"/>
    <property type="molecule type" value="Genomic_DNA"/>
</dbReference>
<evidence type="ECO:0000313" key="10">
    <source>
        <dbReference type="EMBL" id="CAB5227272.1"/>
    </source>
</evidence>
<protein>
    <submittedName>
        <fullName evidence="6">HNHc domain containing protein</fullName>
    </submittedName>
</protein>
<evidence type="ECO:0000313" key="9">
    <source>
        <dbReference type="EMBL" id="CAB4222221.1"/>
    </source>
</evidence>
<dbReference type="EMBL" id="LR796460">
    <property type="protein sequence ID" value="CAB4145829.1"/>
    <property type="molecule type" value="Genomic_DNA"/>
</dbReference>
<accession>A0A6J5QCQ2</accession>
<dbReference type="InterPro" id="IPR003615">
    <property type="entry name" value="HNH_nuc"/>
</dbReference>
<feature type="region of interest" description="Disordered" evidence="1">
    <location>
        <begin position="86"/>
        <end position="117"/>
    </location>
</feature>
<name>A0A6J5QCQ2_9CAUD</name>
<dbReference type="EMBL" id="LR797514">
    <property type="protein sequence ID" value="CAB4222221.1"/>
    <property type="molecule type" value="Genomic_DNA"/>
</dbReference>
<evidence type="ECO:0000313" key="5">
    <source>
        <dbReference type="EMBL" id="CAB4175851.1"/>
    </source>
</evidence>
<reference evidence="6" key="1">
    <citation type="submission" date="2020-05" db="EMBL/GenBank/DDBJ databases">
        <authorList>
            <person name="Chiriac C."/>
            <person name="Salcher M."/>
            <person name="Ghai R."/>
            <person name="Kavagutti S V."/>
        </authorList>
    </citation>
    <scope>NUCLEOTIDE SEQUENCE</scope>
</reference>
<evidence type="ECO:0000313" key="4">
    <source>
        <dbReference type="EMBL" id="CAB4169329.1"/>
    </source>
</evidence>
<dbReference type="EMBL" id="LR796847">
    <property type="protein sequence ID" value="CAB4169329.1"/>
    <property type="molecule type" value="Genomic_DNA"/>
</dbReference>
<evidence type="ECO:0000259" key="2">
    <source>
        <dbReference type="SMART" id="SM00507"/>
    </source>
</evidence>
<evidence type="ECO:0000313" key="8">
    <source>
        <dbReference type="EMBL" id="CAB4211809.1"/>
    </source>
</evidence>
<dbReference type="GO" id="GO:0003676">
    <property type="term" value="F:nucleic acid binding"/>
    <property type="evidence" value="ECO:0007669"/>
    <property type="project" value="InterPro"/>
</dbReference>
<gene>
    <name evidence="6" type="ORF">UFOVP1072_27</name>
    <name evidence="7" type="ORF">UFOVP1211_45</name>
    <name evidence="8" type="ORF">UFOVP1420_34</name>
    <name evidence="10" type="ORF">UFOVP1518_33</name>
    <name evidence="9" type="ORF">UFOVP1657_27</name>
    <name evidence="3" type="ORF">UFOVP475_46</name>
    <name evidence="4" type="ORF">UFOVP897_8</name>
    <name evidence="5" type="ORF">UFOVP984_46</name>
</gene>
<dbReference type="SMART" id="SM00507">
    <property type="entry name" value="HNHc"/>
    <property type="match status" value="1"/>
</dbReference>
<evidence type="ECO:0000313" key="3">
    <source>
        <dbReference type="EMBL" id="CAB4145829.1"/>
    </source>
</evidence>
<dbReference type="GO" id="GO:0004519">
    <property type="term" value="F:endonuclease activity"/>
    <property type="evidence" value="ECO:0007669"/>
    <property type="project" value="InterPro"/>
</dbReference>
<dbReference type="EMBL" id="LR798369">
    <property type="protein sequence ID" value="CAB5227272.1"/>
    <property type="molecule type" value="Genomic_DNA"/>
</dbReference>
<feature type="compositionally biased region" description="Basic and acidic residues" evidence="1">
    <location>
        <begin position="108"/>
        <end position="117"/>
    </location>
</feature>
<evidence type="ECO:0000313" key="7">
    <source>
        <dbReference type="EMBL" id="CAB4191553.1"/>
    </source>
</evidence>